<evidence type="ECO:0000313" key="2">
    <source>
        <dbReference type="Proteomes" id="UP000768471"/>
    </source>
</evidence>
<organism evidence="1 2">
    <name type="scientific">Eikenella glucosivorans</name>
    <dbReference type="NCBI Taxonomy" id="2766967"/>
    <lineage>
        <taxon>Bacteria</taxon>
        <taxon>Pseudomonadati</taxon>
        <taxon>Pseudomonadota</taxon>
        <taxon>Betaproteobacteria</taxon>
        <taxon>Neisseriales</taxon>
        <taxon>Neisseriaceae</taxon>
        <taxon>Eikenella</taxon>
    </lineage>
</organism>
<dbReference type="Pfam" id="PF00300">
    <property type="entry name" value="His_Phos_1"/>
    <property type="match status" value="1"/>
</dbReference>
<dbReference type="CDD" id="cd07067">
    <property type="entry name" value="HP_PGM_like"/>
    <property type="match status" value="1"/>
</dbReference>
<dbReference type="Proteomes" id="UP000768471">
    <property type="component" value="Unassembled WGS sequence"/>
</dbReference>
<dbReference type="InterPro" id="IPR013078">
    <property type="entry name" value="His_Pase_superF_clade-1"/>
</dbReference>
<dbReference type="SMART" id="SM00855">
    <property type="entry name" value="PGAM"/>
    <property type="match status" value="1"/>
</dbReference>
<dbReference type="SUPFAM" id="SSF53254">
    <property type="entry name" value="Phosphoglycerate mutase-like"/>
    <property type="match status" value="1"/>
</dbReference>
<dbReference type="EMBL" id="JACSGR010000005">
    <property type="protein sequence ID" value="MBH5329544.1"/>
    <property type="molecule type" value="Genomic_DNA"/>
</dbReference>
<comment type="caution">
    <text evidence="1">The sequence shown here is derived from an EMBL/GenBank/DDBJ whole genome shotgun (WGS) entry which is preliminary data.</text>
</comment>
<protein>
    <submittedName>
        <fullName evidence="1">Histidine phosphatase family protein</fullName>
    </submittedName>
</protein>
<accession>A0ABS0NBB8</accession>
<gene>
    <name evidence="1" type="ORF">H9Q10_07680</name>
</gene>
<evidence type="ECO:0000313" key="1">
    <source>
        <dbReference type="EMBL" id="MBH5329544.1"/>
    </source>
</evidence>
<reference evidence="1 2" key="1">
    <citation type="submission" date="2020-09" db="EMBL/GenBank/DDBJ databases">
        <title>Eikenella S3660 sp. nov., isolated from a throat swab.</title>
        <authorList>
            <person name="Buhl M."/>
        </authorList>
    </citation>
    <scope>NUCLEOTIDE SEQUENCE [LARGE SCALE GENOMIC DNA]</scope>
    <source>
        <strain evidence="1 2">S3360</strain>
    </source>
</reference>
<proteinExistence type="predicted"/>
<name>A0ABS0NBB8_9NEIS</name>
<dbReference type="InterPro" id="IPR029033">
    <property type="entry name" value="His_PPase_superfam"/>
</dbReference>
<keyword evidence="2" id="KW-1185">Reference proteome</keyword>
<dbReference type="Gene3D" id="3.40.50.1240">
    <property type="entry name" value="Phosphoglycerate mutase-like"/>
    <property type="match status" value="1"/>
</dbReference>
<sequence length="173" mass="19195">MRIVSKNRRANMNLILWRHAEAEDGSPDLERELTAKGRQQAAASAEWLRPYLNGRVEVWVSQARRSRQTAEALGLPYAVKPELNPINHVEALPALIAAHEGADYLILVGHQPWLGQLCSYLLNGGWLAGSYWTVKKSGIWWFGVKSAADGRLYAKLKAAITPQLLLPNGSSQT</sequence>